<dbReference type="NCBIfam" id="TIGR02420">
    <property type="entry name" value="dksA"/>
    <property type="match status" value="1"/>
</dbReference>
<dbReference type="GO" id="GO:0008270">
    <property type="term" value="F:zinc ion binding"/>
    <property type="evidence" value="ECO:0007669"/>
    <property type="project" value="UniProtKB-UniRule"/>
</dbReference>
<organism evidence="10 11">
    <name type="scientific">Desulfotignum phosphitoxidans DSM 13687</name>
    <dbReference type="NCBI Taxonomy" id="1286635"/>
    <lineage>
        <taxon>Bacteria</taxon>
        <taxon>Pseudomonadati</taxon>
        <taxon>Thermodesulfobacteriota</taxon>
        <taxon>Desulfobacteria</taxon>
        <taxon>Desulfobacterales</taxon>
        <taxon>Desulfobacteraceae</taxon>
        <taxon>Desulfotignum</taxon>
    </lineage>
</organism>
<dbReference type="SUPFAM" id="SSF57716">
    <property type="entry name" value="Glucocorticoid receptor-like (DNA-binding domain)"/>
    <property type="match status" value="1"/>
</dbReference>
<dbReference type="PROSITE" id="PS01102">
    <property type="entry name" value="ZF_DKSA_1"/>
    <property type="match status" value="1"/>
</dbReference>
<comment type="function">
    <text evidence="5">Transcription factor that acts by binding directly to the RNA polymerase (RNAP). Required for negative regulation of rRNA expression and positive regulation of several amino acid biosynthesis promoters.</text>
</comment>
<dbReference type="HAMAP" id="MF_00926">
    <property type="entry name" value="DksA"/>
    <property type="match status" value="1"/>
</dbReference>
<dbReference type="PANTHER" id="PTHR33823">
    <property type="entry name" value="RNA POLYMERASE-BINDING TRANSCRIPTION FACTOR DKSA-RELATED"/>
    <property type="match status" value="1"/>
</dbReference>
<dbReference type="Pfam" id="PF21157">
    <property type="entry name" value="DksA_N"/>
    <property type="match status" value="1"/>
</dbReference>
<dbReference type="InterPro" id="IPR000962">
    <property type="entry name" value="Znf_DskA_TraR"/>
</dbReference>
<evidence type="ECO:0000259" key="8">
    <source>
        <dbReference type="Pfam" id="PF01258"/>
    </source>
</evidence>
<dbReference type="InterPro" id="IPR020458">
    <property type="entry name" value="Znf_DskA_TraR_CS"/>
</dbReference>
<dbReference type="RefSeq" id="WP_006963810.1">
    <property type="nucleotide sequence ID" value="NZ_APJX01000001.1"/>
</dbReference>
<dbReference type="SUPFAM" id="SSF109635">
    <property type="entry name" value="DnaK suppressor protein DksA, alpha-hairpin domain"/>
    <property type="match status" value="1"/>
</dbReference>
<keyword evidence="4 5" id="KW-0862">Zinc</keyword>
<dbReference type="GO" id="GO:0010468">
    <property type="term" value="P:regulation of gene expression"/>
    <property type="evidence" value="ECO:0007669"/>
    <property type="project" value="UniProtKB-UniRule"/>
</dbReference>
<evidence type="ECO:0000313" key="10">
    <source>
        <dbReference type="EMBL" id="EMS81152.1"/>
    </source>
</evidence>
<dbReference type="EMBL" id="APJX01000001">
    <property type="protein sequence ID" value="EMS81152.1"/>
    <property type="molecule type" value="Genomic_DNA"/>
</dbReference>
<gene>
    <name evidence="10" type="primary">dksA1</name>
    <name evidence="5" type="synonym">dksA</name>
    <name evidence="10" type="ORF">Dpo_1c02910</name>
</gene>
<evidence type="ECO:0000256" key="2">
    <source>
        <dbReference type="ARBA" id="ARBA00022723"/>
    </source>
</evidence>
<dbReference type="GO" id="GO:0005737">
    <property type="term" value="C:cytoplasm"/>
    <property type="evidence" value="ECO:0007669"/>
    <property type="project" value="UniProtKB-SubCell"/>
</dbReference>
<proteinExistence type="inferred from homology"/>
<name>S0G7H6_9BACT</name>
<feature type="compositionally biased region" description="Basic and acidic residues" evidence="7">
    <location>
        <begin position="37"/>
        <end position="47"/>
    </location>
</feature>
<evidence type="ECO:0000256" key="5">
    <source>
        <dbReference type="HAMAP-Rule" id="MF_00926"/>
    </source>
</evidence>
<feature type="binding site" evidence="5">
    <location>
        <position position="107"/>
    </location>
    <ligand>
        <name>Zn(2+)</name>
        <dbReference type="ChEBI" id="CHEBI:29105"/>
    </ligand>
</feature>
<dbReference type="Gene3D" id="1.20.120.910">
    <property type="entry name" value="DksA, coiled-coil domain"/>
    <property type="match status" value="1"/>
</dbReference>
<feature type="binding site" evidence="5">
    <location>
        <position position="86"/>
    </location>
    <ligand>
        <name>Zn(2+)</name>
        <dbReference type="ChEBI" id="CHEBI:29105"/>
    </ligand>
</feature>
<dbReference type="OrthoDB" id="9803742at2"/>
<keyword evidence="11" id="KW-1185">Reference proteome</keyword>
<dbReference type="InterPro" id="IPR048489">
    <property type="entry name" value="DksA_N"/>
</dbReference>
<sequence>MKKEDLEYFHTLLTERLNELLKHADSTVTGMTQPKENFADPTDRASHEAERSFELRIRDREHKLIKKIKKALERIENGTFGRCETCEEEISIERLKARPVTTQCIECKTREEDMENALGL</sequence>
<dbReference type="AlphaFoldDB" id="S0G7H6"/>
<dbReference type="Proteomes" id="UP000014216">
    <property type="component" value="Unassembled WGS sequence"/>
</dbReference>
<keyword evidence="3 5" id="KW-0863">Zinc-finger</keyword>
<dbReference type="PATRIC" id="fig|1286635.3.peg.308"/>
<protein>
    <recommendedName>
        <fullName evidence="5">RNA polymerase-binding transcription factor DksA</fullName>
    </recommendedName>
</protein>
<reference evidence="10 11" key="1">
    <citation type="journal article" date="2013" name="Genome Announc.">
        <title>Draft Genome Sequence of Desulfotignum phosphitoxidans DSM 13687 Strain FiPS-3.</title>
        <authorList>
            <person name="Poehlein A."/>
            <person name="Daniel R."/>
            <person name="Simeonova D.D."/>
        </authorList>
    </citation>
    <scope>NUCLEOTIDE SEQUENCE [LARGE SCALE GENOMIC DNA]</scope>
    <source>
        <strain evidence="10 11">DSM 13687</strain>
    </source>
</reference>
<keyword evidence="1 5" id="KW-0963">Cytoplasm</keyword>
<feature type="zinc finger region" description="dksA C4-type" evidence="6">
    <location>
        <begin position="83"/>
        <end position="107"/>
    </location>
</feature>
<comment type="caution">
    <text evidence="10">The sequence shown here is derived from an EMBL/GenBank/DDBJ whole genome shotgun (WGS) entry which is preliminary data.</text>
</comment>
<keyword evidence="2 5" id="KW-0479">Metal-binding</keyword>
<evidence type="ECO:0000256" key="7">
    <source>
        <dbReference type="SAM" id="MobiDB-lite"/>
    </source>
</evidence>
<evidence type="ECO:0000256" key="4">
    <source>
        <dbReference type="ARBA" id="ARBA00022833"/>
    </source>
</evidence>
<evidence type="ECO:0000313" key="11">
    <source>
        <dbReference type="Proteomes" id="UP000014216"/>
    </source>
</evidence>
<dbReference type="PANTHER" id="PTHR33823:SF2">
    <property type="entry name" value="RNA POLYMERASE-BINDING TRANSCRIPTION FACTOR DKSA"/>
    <property type="match status" value="1"/>
</dbReference>
<comment type="subcellular location">
    <subcellularLocation>
        <location evidence="5">Cytoplasm</location>
    </subcellularLocation>
</comment>
<comment type="subunit">
    <text evidence="5">Interacts directly with the RNA polymerase.</text>
</comment>
<dbReference type="Pfam" id="PF01258">
    <property type="entry name" value="zf-dskA_traR"/>
    <property type="match status" value="1"/>
</dbReference>
<feature type="binding site" evidence="5">
    <location>
        <position position="83"/>
    </location>
    <ligand>
        <name>Zn(2+)</name>
        <dbReference type="ChEBI" id="CHEBI:29105"/>
    </ligand>
</feature>
<feature type="domain" description="Zinc finger DksA/TraR C4-type" evidence="8">
    <location>
        <begin position="78"/>
        <end position="112"/>
    </location>
</feature>
<dbReference type="InterPro" id="IPR037187">
    <property type="entry name" value="DnaK_N"/>
</dbReference>
<evidence type="ECO:0000259" key="9">
    <source>
        <dbReference type="Pfam" id="PF21157"/>
    </source>
</evidence>
<feature type="domain" description="DnaK suppressor protein DksA N-terminal" evidence="9">
    <location>
        <begin position="6"/>
        <end position="75"/>
    </location>
</feature>
<evidence type="ECO:0000256" key="3">
    <source>
        <dbReference type="ARBA" id="ARBA00022771"/>
    </source>
</evidence>
<accession>S0G7H6</accession>
<feature type="binding site" evidence="5">
    <location>
        <position position="104"/>
    </location>
    <ligand>
        <name>Zn(2+)</name>
        <dbReference type="ChEBI" id="CHEBI:29105"/>
    </ligand>
</feature>
<comment type="similarity">
    <text evidence="5">Belongs to the DksA family.</text>
</comment>
<evidence type="ECO:0000256" key="6">
    <source>
        <dbReference type="PROSITE-ProRule" id="PRU00510"/>
    </source>
</evidence>
<dbReference type="InterPro" id="IPR012784">
    <property type="entry name" value="DksA_RNA_pol-bd"/>
</dbReference>
<evidence type="ECO:0000256" key="1">
    <source>
        <dbReference type="ARBA" id="ARBA00022490"/>
    </source>
</evidence>
<dbReference type="PROSITE" id="PS51128">
    <property type="entry name" value="ZF_DKSA_2"/>
    <property type="match status" value="1"/>
</dbReference>
<feature type="region of interest" description="Disordered" evidence="7">
    <location>
        <begin position="28"/>
        <end position="47"/>
    </location>
</feature>